<dbReference type="AlphaFoldDB" id="A0A0L6VIQ1"/>
<dbReference type="Proteomes" id="UP000037035">
    <property type="component" value="Unassembled WGS sequence"/>
</dbReference>
<keyword evidence="3" id="KW-1185">Reference proteome</keyword>
<accession>A0A0L6VIQ1</accession>
<evidence type="ECO:0000313" key="3">
    <source>
        <dbReference type="Proteomes" id="UP000037035"/>
    </source>
</evidence>
<evidence type="ECO:0000256" key="1">
    <source>
        <dbReference type="SAM" id="MobiDB-lite"/>
    </source>
</evidence>
<dbReference type="EMBL" id="LAVV01006426">
    <property type="protein sequence ID" value="KNZ59990.1"/>
    <property type="molecule type" value="Genomic_DNA"/>
</dbReference>
<reference evidence="2 3" key="1">
    <citation type="submission" date="2015-08" db="EMBL/GenBank/DDBJ databases">
        <title>Next Generation Sequencing and Analysis of the Genome of Puccinia sorghi L Schw, the Causal Agent of Maize Common Rust.</title>
        <authorList>
            <person name="Rochi L."/>
            <person name="Burguener G."/>
            <person name="Darino M."/>
            <person name="Turjanski A."/>
            <person name="Kreff E."/>
            <person name="Dieguez M.J."/>
            <person name="Sacco F."/>
        </authorList>
    </citation>
    <scope>NUCLEOTIDE SEQUENCE [LARGE SCALE GENOMIC DNA]</scope>
    <source>
        <strain evidence="2 3">RO10H11247</strain>
    </source>
</reference>
<dbReference type="VEuPathDB" id="FungiDB:VP01_162g1"/>
<feature type="region of interest" description="Disordered" evidence="1">
    <location>
        <begin position="1"/>
        <end position="20"/>
    </location>
</feature>
<gene>
    <name evidence="2" type="ORF">VP01_162g1</name>
</gene>
<evidence type="ECO:0000313" key="2">
    <source>
        <dbReference type="EMBL" id="KNZ59990.1"/>
    </source>
</evidence>
<comment type="caution">
    <text evidence="2">The sequence shown here is derived from an EMBL/GenBank/DDBJ whole genome shotgun (WGS) entry which is preliminary data.</text>
</comment>
<organism evidence="2 3">
    <name type="scientific">Puccinia sorghi</name>
    <dbReference type="NCBI Taxonomy" id="27349"/>
    <lineage>
        <taxon>Eukaryota</taxon>
        <taxon>Fungi</taxon>
        <taxon>Dikarya</taxon>
        <taxon>Basidiomycota</taxon>
        <taxon>Pucciniomycotina</taxon>
        <taxon>Pucciniomycetes</taxon>
        <taxon>Pucciniales</taxon>
        <taxon>Pucciniaceae</taxon>
        <taxon>Puccinia</taxon>
    </lineage>
</organism>
<proteinExistence type="predicted"/>
<sequence>MNTWRSLRKPVTGPHHQKKEETAATGMLFLMQKSQDANTLLMAEDFKREEANRLRNEEIRNKERREIEARLARKDALQEALREDCREREEAARQVSLDREQASLQMRLDHARARKAQEATRRWEANQERLAMAQEAQQASQEETRQTFQLAMLKMMAR</sequence>
<protein>
    <submittedName>
        <fullName evidence="2">Uncharacterized protein</fullName>
    </submittedName>
</protein>
<name>A0A0L6VIQ1_9BASI</name>